<organism evidence="1 2">
    <name type="scientific">Pestalotiopsis fici (strain W106-1 / CGMCC3.15140)</name>
    <dbReference type="NCBI Taxonomy" id="1229662"/>
    <lineage>
        <taxon>Eukaryota</taxon>
        <taxon>Fungi</taxon>
        <taxon>Dikarya</taxon>
        <taxon>Ascomycota</taxon>
        <taxon>Pezizomycotina</taxon>
        <taxon>Sordariomycetes</taxon>
        <taxon>Xylariomycetidae</taxon>
        <taxon>Amphisphaeriales</taxon>
        <taxon>Sporocadaceae</taxon>
        <taxon>Pestalotiopsis</taxon>
    </lineage>
</organism>
<dbReference type="Proteomes" id="UP000030651">
    <property type="component" value="Unassembled WGS sequence"/>
</dbReference>
<reference evidence="2" key="1">
    <citation type="journal article" date="2015" name="BMC Genomics">
        <title>Genomic and transcriptomic analysis of the endophytic fungus Pestalotiopsis fici reveals its lifestyle and high potential for synthesis of natural products.</title>
        <authorList>
            <person name="Wang X."/>
            <person name="Zhang X."/>
            <person name="Liu L."/>
            <person name="Xiang M."/>
            <person name="Wang W."/>
            <person name="Sun X."/>
            <person name="Che Y."/>
            <person name="Guo L."/>
            <person name="Liu G."/>
            <person name="Guo L."/>
            <person name="Wang C."/>
            <person name="Yin W.B."/>
            <person name="Stadler M."/>
            <person name="Zhang X."/>
            <person name="Liu X."/>
        </authorList>
    </citation>
    <scope>NUCLEOTIDE SEQUENCE [LARGE SCALE GENOMIC DNA]</scope>
    <source>
        <strain evidence="2">W106-1 / CGMCC3.15140</strain>
    </source>
</reference>
<evidence type="ECO:0008006" key="3">
    <source>
        <dbReference type="Google" id="ProtNLM"/>
    </source>
</evidence>
<dbReference type="GeneID" id="19278428"/>
<dbReference type="KEGG" id="pfy:PFICI_13415"/>
<dbReference type="OrthoDB" id="2567457at2759"/>
<dbReference type="SUPFAM" id="SSF69118">
    <property type="entry name" value="AhpD-like"/>
    <property type="match status" value="1"/>
</dbReference>
<gene>
    <name evidence="1" type="ORF">PFICI_13415</name>
</gene>
<dbReference type="Gene3D" id="1.20.1290.10">
    <property type="entry name" value="AhpD-like"/>
    <property type="match status" value="1"/>
</dbReference>
<dbReference type="RefSeq" id="XP_007840187.1">
    <property type="nucleotide sequence ID" value="XM_007841996.1"/>
</dbReference>
<keyword evidence="2" id="KW-1185">Reference proteome</keyword>
<dbReference type="EMBL" id="KI912119">
    <property type="protein sequence ID" value="ETS74931.1"/>
    <property type="molecule type" value="Genomic_DNA"/>
</dbReference>
<dbReference type="InParanoid" id="W3WQ29"/>
<dbReference type="HOGENOM" id="CLU_1960344_0_0_1"/>
<sequence length="128" mass="14287">MVEPLFQAGRALFNPRICKPRNRELALLGLTSIRKVPLIVHCHRSVCQSIGITTEQYEDGLAGRFPQGLSEEEIMAYKLGRVFTKIESRLDDAIWKEATEKMTKSEAAGIAHVVGGYLWMTLLANING</sequence>
<dbReference type="eggNOG" id="ENOG502SRNP">
    <property type="taxonomic scope" value="Eukaryota"/>
</dbReference>
<dbReference type="AlphaFoldDB" id="W3WQ29"/>
<evidence type="ECO:0000313" key="2">
    <source>
        <dbReference type="Proteomes" id="UP000030651"/>
    </source>
</evidence>
<name>W3WQ29_PESFW</name>
<protein>
    <recommendedName>
        <fullName evidence="3">Carboxymuconolactone decarboxylase-like domain-containing protein</fullName>
    </recommendedName>
</protein>
<evidence type="ECO:0000313" key="1">
    <source>
        <dbReference type="EMBL" id="ETS74931.1"/>
    </source>
</evidence>
<dbReference type="InterPro" id="IPR029032">
    <property type="entry name" value="AhpD-like"/>
</dbReference>
<dbReference type="OMA" id="HRELAIM"/>
<accession>W3WQ29</accession>
<proteinExistence type="predicted"/>